<organism evidence="2 3">
    <name type="scientific">Cetraspora pellucida</name>
    <dbReference type="NCBI Taxonomy" id="1433469"/>
    <lineage>
        <taxon>Eukaryota</taxon>
        <taxon>Fungi</taxon>
        <taxon>Fungi incertae sedis</taxon>
        <taxon>Mucoromycota</taxon>
        <taxon>Glomeromycotina</taxon>
        <taxon>Glomeromycetes</taxon>
        <taxon>Diversisporales</taxon>
        <taxon>Gigasporaceae</taxon>
        <taxon>Cetraspora</taxon>
    </lineage>
</organism>
<feature type="signal peptide" evidence="1">
    <location>
        <begin position="1"/>
        <end position="26"/>
    </location>
</feature>
<keyword evidence="3" id="KW-1185">Reference proteome</keyword>
<gene>
    <name evidence="2" type="ORF">CPELLU_LOCUS135</name>
</gene>
<sequence length="89" mass="9348">MPATTTVVPLLAFGALTAMLVEQLSAMCQSLSQGPSTALNLTIALLVISLSNHSKALPFIHSLKYPIATSLSVGRPLTLSAGFTSWFCK</sequence>
<reference evidence="2" key="1">
    <citation type="submission" date="2021-06" db="EMBL/GenBank/DDBJ databases">
        <authorList>
            <person name="Kallberg Y."/>
            <person name="Tangrot J."/>
            <person name="Rosling A."/>
        </authorList>
    </citation>
    <scope>NUCLEOTIDE SEQUENCE</scope>
    <source>
        <strain evidence="2">FL966</strain>
    </source>
</reference>
<comment type="caution">
    <text evidence="2">The sequence shown here is derived from an EMBL/GenBank/DDBJ whole genome shotgun (WGS) entry which is preliminary data.</text>
</comment>
<protein>
    <submittedName>
        <fullName evidence="2">5829_t:CDS:1</fullName>
    </submittedName>
</protein>
<proteinExistence type="predicted"/>
<dbReference type="OrthoDB" id="10606989at2759"/>
<evidence type="ECO:0000256" key="1">
    <source>
        <dbReference type="SAM" id="SignalP"/>
    </source>
</evidence>
<dbReference type="AlphaFoldDB" id="A0A9N8YWC8"/>
<feature type="chain" id="PRO_5040399601" evidence="1">
    <location>
        <begin position="27"/>
        <end position="89"/>
    </location>
</feature>
<evidence type="ECO:0000313" key="3">
    <source>
        <dbReference type="Proteomes" id="UP000789759"/>
    </source>
</evidence>
<dbReference type="Proteomes" id="UP000789759">
    <property type="component" value="Unassembled WGS sequence"/>
</dbReference>
<name>A0A9N8YWC8_9GLOM</name>
<keyword evidence="1" id="KW-0732">Signal</keyword>
<dbReference type="EMBL" id="CAJVQA010000028">
    <property type="protein sequence ID" value="CAG8450893.1"/>
    <property type="molecule type" value="Genomic_DNA"/>
</dbReference>
<accession>A0A9N8YWC8</accession>
<evidence type="ECO:0000313" key="2">
    <source>
        <dbReference type="EMBL" id="CAG8450893.1"/>
    </source>
</evidence>